<dbReference type="Pfam" id="PF00023">
    <property type="entry name" value="Ank"/>
    <property type="match status" value="1"/>
</dbReference>
<feature type="repeat" description="ANK" evidence="3">
    <location>
        <begin position="1090"/>
        <end position="1122"/>
    </location>
</feature>
<dbReference type="VEuPathDB" id="FungiDB:MAPG_11313"/>
<protein>
    <recommendedName>
        <fullName evidence="8">Clr5 domain-containing protein</fullName>
    </recommendedName>
</protein>
<evidence type="ECO:0000256" key="4">
    <source>
        <dbReference type="SAM" id="MobiDB-lite"/>
    </source>
</evidence>
<evidence type="ECO:0000256" key="1">
    <source>
        <dbReference type="ARBA" id="ARBA00022737"/>
    </source>
</evidence>
<evidence type="ECO:0000313" key="5">
    <source>
        <dbReference type="EMBL" id="KLU92367.1"/>
    </source>
</evidence>
<dbReference type="InterPro" id="IPR051165">
    <property type="entry name" value="Multifunctional_ANK_Repeat"/>
</dbReference>
<keyword evidence="2 3" id="KW-0040">ANK repeat</keyword>
<dbReference type="EnsemblFungi" id="MAPG_11313T0">
    <property type="protein sequence ID" value="MAPG_11313T0"/>
    <property type="gene ID" value="MAPG_11313"/>
</dbReference>
<feature type="region of interest" description="Disordered" evidence="4">
    <location>
        <begin position="109"/>
        <end position="129"/>
    </location>
</feature>
<dbReference type="Gene3D" id="1.25.40.20">
    <property type="entry name" value="Ankyrin repeat-containing domain"/>
    <property type="match status" value="4"/>
</dbReference>
<dbReference type="eggNOG" id="KOG4369">
    <property type="taxonomic scope" value="Eukaryota"/>
</dbReference>
<dbReference type="EMBL" id="ADBL01002785">
    <property type="status" value="NOT_ANNOTATED_CDS"/>
    <property type="molecule type" value="Genomic_DNA"/>
</dbReference>
<dbReference type="PANTHER" id="PTHR24123:SF33">
    <property type="entry name" value="PROTEIN HOS4"/>
    <property type="match status" value="1"/>
</dbReference>
<feature type="repeat" description="ANK" evidence="3">
    <location>
        <begin position="1055"/>
        <end position="1087"/>
    </location>
</feature>
<feature type="region of interest" description="Disordered" evidence="4">
    <location>
        <begin position="157"/>
        <end position="180"/>
    </location>
</feature>
<dbReference type="InterPro" id="IPR002110">
    <property type="entry name" value="Ankyrin_rpt"/>
</dbReference>
<reference evidence="5" key="2">
    <citation type="submission" date="2010-05" db="EMBL/GenBank/DDBJ databases">
        <title>The Genome Sequence of Magnaporthe poae strain ATCC 64411.</title>
        <authorList>
            <consortium name="The Broad Institute Genome Sequencing Platform"/>
            <consortium name="Broad Institute Genome Sequencing Center for Infectious Disease"/>
            <person name="Ma L.-J."/>
            <person name="Dead R."/>
            <person name="Young S."/>
            <person name="Zeng Q."/>
            <person name="Koehrsen M."/>
            <person name="Alvarado L."/>
            <person name="Berlin A."/>
            <person name="Chapman S.B."/>
            <person name="Chen Z."/>
            <person name="Freedman E."/>
            <person name="Gellesch M."/>
            <person name="Goldberg J."/>
            <person name="Griggs A."/>
            <person name="Gujja S."/>
            <person name="Heilman E.R."/>
            <person name="Heiman D."/>
            <person name="Hepburn T."/>
            <person name="Howarth C."/>
            <person name="Jen D."/>
            <person name="Larson L."/>
            <person name="Mehta T."/>
            <person name="Neiman D."/>
            <person name="Pearson M."/>
            <person name="Roberts A."/>
            <person name="Saif S."/>
            <person name="Shea T."/>
            <person name="Shenoy N."/>
            <person name="Sisk P."/>
            <person name="Stolte C."/>
            <person name="Sykes S."/>
            <person name="Walk T."/>
            <person name="White J."/>
            <person name="Yandava C."/>
            <person name="Haas B."/>
            <person name="Nusbaum C."/>
            <person name="Birren B."/>
        </authorList>
    </citation>
    <scope>NUCLEOTIDE SEQUENCE</scope>
    <source>
        <strain evidence="5">ATCC 64411</strain>
    </source>
</reference>
<reference evidence="5" key="3">
    <citation type="submission" date="2011-03" db="EMBL/GenBank/DDBJ databases">
        <title>Annotation of Magnaporthe poae ATCC 64411.</title>
        <authorList>
            <person name="Ma L.-J."/>
            <person name="Dead R."/>
            <person name="Young S.K."/>
            <person name="Zeng Q."/>
            <person name="Gargeya S."/>
            <person name="Fitzgerald M."/>
            <person name="Haas B."/>
            <person name="Abouelleil A."/>
            <person name="Alvarado L."/>
            <person name="Arachchi H.M."/>
            <person name="Berlin A."/>
            <person name="Brown A."/>
            <person name="Chapman S.B."/>
            <person name="Chen Z."/>
            <person name="Dunbar C."/>
            <person name="Freedman E."/>
            <person name="Gearin G."/>
            <person name="Gellesch M."/>
            <person name="Goldberg J."/>
            <person name="Griggs A."/>
            <person name="Gujja S."/>
            <person name="Heiman D."/>
            <person name="Howarth C."/>
            <person name="Larson L."/>
            <person name="Lui A."/>
            <person name="MacDonald P.J.P."/>
            <person name="Mehta T."/>
            <person name="Montmayeur A."/>
            <person name="Murphy C."/>
            <person name="Neiman D."/>
            <person name="Pearson M."/>
            <person name="Priest M."/>
            <person name="Roberts A."/>
            <person name="Saif S."/>
            <person name="Shea T."/>
            <person name="Shenoy N."/>
            <person name="Sisk P."/>
            <person name="Stolte C."/>
            <person name="Sykes S."/>
            <person name="Yandava C."/>
            <person name="Wortman J."/>
            <person name="Nusbaum C."/>
            <person name="Birren B."/>
        </authorList>
    </citation>
    <scope>NUCLEOTIDE SEQUENCE</scope>
    <source>
        <strain evidence="5">ATCC 64411</strain>
    </source>
</reference>
<dbReference type="OrthoDB" id="539213at2759"/>
<reference evidence="6" key="5">
    <citation type="submission" date="2015-06" db="UniProtKB">
        <authorList>
            <consortium name="EnsemblFungi"/>
        </authorList>
    </citation>
    <scope>IDENTIFICATION</scope>
    <source>
        <strain evidence="6">ATCC 64411</strain>
    </source>
</reference>
<evidence type="ECO:0008006" key="8">
    <source>
        <dbReference type="Google" id="ProtNLM"/>
    </source>
</evidence>
<dbReference type="SUPFAM" id="SSF48403">
    <property type="entry name" value="Ankyrin repeat"/>
    <property type="match status" value="2"/>
</dbReference>
<feature type="repeat" description="ANK" evidence="3">
    <location>
        <begin position="463"/>
        <end position="495"/>
    </location>
</feature>
<reference evidence="6" key="4">
    <citation type="journal article" date="2015" name="G3 (Bethesda)">
        <title>Genome sequences of three phytopathogenic species of the Magnaporthaceae family of fungi.</title>
        <authorList>
            <person name="Okagaki L.H."/>
            <person name="Nunes C.C."/>
            <person name="Sailsbery J."/>
            <person name="Clay B."/>
            <person name="Brown D."/>
            <person name="John T."/>
            <person name="Oh Y."/>
            <person name="Young N."/>
            <person name="Fitzgerald M."/>
            <person name="Haas B.J."/>
            <person name="Zeng Q."/>
            <person name="Young S."/>
            <person name="Adiconis X."/>
            <person name="Fan L."/>
            <person name="Levin J.Z."/>
            <person name="Mitchell T.K."/>
            <person name="Okubara P.A."/>
            <person name="Farman M.L."/>
            <person name="Kohn L.M."/>
            <person name="Birren B."/>
            <person name="Ma L.-J."/>
            <person name="Dean R.A."/>
        </authorList>
    </citation>
    <scope>NUCLEOTIDE SEQUENCE</scope>
    <source>
        <strain evidence="6">ATCC 64411 / 73-15</strain>
    </source>
</reference>
<evidence type="ECO:0000256" key="2">
    <source>
        <dbReference type="ARBA" id="ARBA00023043"/>
    </source>
</evidence>
<evidence type="ECO:0000256" key="3">
    <source>
        <dbReference type="PROSITE-ProRule" id="PRU00023"/>
    </source>
</evidence>
<sequence>MAPPKISEEQWLELEPRVKELFRQHIPLKCKDGSRLTIPDVIAQEFRLSVTISQLEAKLKMWNVAKKLKLHEWKTVMPHLDRLKASGTKYQLFLAGQEIKESAIQRAKRVLKSKEPDGESRGAGPLQSTNELDVRHIAIMIASDDGNQWVPYRGTEARLTRSPSRPPEFGAGSGTDAPPSAPVSTDMILFSPHTGRPGAMHATGRHQELSPRIQDWAATPAFSGVLGSTASNDRFLDLDLSHRMSSPLGSFHASPLPFRVDRHPSPIITCPRTPPDHIPGVSQPMDIILSSQHILSSDMLFGRVPGLLRNILQHAADLSEKLPFGQLARQQLPEVEVLLDRLLAVLPRRETERIMNLSTETTGSELLVREMLLHSIVNNFAGLQDLPLKGILSILRNDSQMIPELSKRLRGCSQALAKTIADNLFRVAVEARDARTTELIFTAVSGQPYAIDLDGFICRQGGDNYSPLELAAKHYDIDLVSVLVRLGADVNKSRNPGIDSYVGPLGHAVTVRNWGLLGRPPEVMSNQYQVVMILLEHGAKVYRLYLSHGIDFADLLIPIALMERYHKHYKVNWLRIDWQRLGWQSDHERTVLFRRLLALCAKFGCSKCTREFRLALASAALCGHLELCKTLIQHGVTVTSLAYAWAVRGGHPDIVDLIRERGIDTALPLHEHLELPSGLYSLSQPRHMTRTYQENTTPFAEAIRCRDIQLAKMLERLGAWHRVQESVQHFEAAAIAAVEVGDLLCLRRVLDIIPNFNGSAEERSDFHPHWPLPKFPAAFLTLPLILAIRNQQHQAIAMLMDAGAQESILDLDNHIHSALCEAIQQRNKPLVSRILEMDVCFQFKREIQPKDEASPLSLAARWGDVSLVRDILHMHADFPLQVALLEAVRSKNKEIVKLLQEQSAAVCDGDILLEAMKSADTDMVELLLSRELRSLDSRGFQGLMEADSPNLEIVLEMLKERSPRVMLDCGHVLLIHAIQANNHKAIRALLASAALDINGFDSELGLNPLGCAIENAKDLRAIRSLIDMGADVNRIVALPNGIGKADKRDNNAVWPRETALLVAIKVDKRDVVALLLDKGANVNDAARLGVKRTPLQAACERGSWGIVQLLLENGADANAPPALKGGGTALQLAAMGGYIRVVEHLLSLGASVHAAPSRYDGRTALEAAAESGRLSMLDCIWAAQEGAGFPKDEITRAIRYASKNGHRGCAGYLWFLANTQPNGQGLLEDVSIE</sequence>
<proteinExistence type="predicted"/>
<organism evidence="6 7">
    <name type="scientific">Magnaporthiopsis poae (strain ATCC 64411 / 73-15)</name>
    <name type="common">Kentucky bluegrass fungus</name>
    <name type="synonym">Magnaporthe poae</name>
    <dbReference type="NCBI Taxonomy" id="644358"/>
    <lineage>
        <taxon>Eukaryota</taxon>
        <taxon>Fungi</taxon>
        <taxon>Dikarya</taxon>
        <taxon>Ascomycota</taxon>
        <taxon>Pezizomycotina</taxon>
        <taxon>Sordariomycetes</taxon>
        <taxon>Sordariomycetidae</taxon>
        <taxon>Magnaporthales</taxon>
        <taxon>Magnaporthaceae</taxon>
        <taxon>Magnaporthiopsis</taxon>
    </lineage>
</organism>
<dbReference type="PROSITE" id="PS50297">
    <property type="entry name" value="ANK_REP_REGION"/>
    <property type="match status" value="4"/>
</dbReference>
<name>A0A0C4EEY1_MAGP6</name>
<keyword evidence="7" id="KW-1185">Reference proteome</keyword>
<accession>A0A0C4EEY1</accession>
<feature type="repeat" description="ANK" evidence="3">
    <location>
        <begin position="1125"/>
        <end position="1157"/>
    </location>
</feature>
<dbReference type="STRING" id="644358.A0A0C4EEY1"/>
<evidence type="ECO:0000313" key="6">
    <source>
        <dbReference type="EnsemblFungi" id="MAPG_11313T0"/>
    </source>
</evidence>
<dbReference type="SMART" id="SM00248">
    <property type="entry name" value="ANK"/>
    <property type="match status" value="13"/>
</dbReference>
<dbReference type="EMBL" id="GL876980">
    <property type="protein sequence ID" value="KLU92367.1"/>
    <property type="molecule type" value="Genomic_DNA"/>
</dbReference>
<dbReference type="InterPro" id="IPR036770">
    <property type="entry name" value="Ankyrin_rpt-contain_sf"/>
</dbReference>
<evidence type="ECO:0000313" key="7">
    <source>
        <dbReference type="Proteomes" id="UP000011715"/>
    </source>
</evidence>
<dbReference type="Pfam" id="PF12796">
    <property type="entry name" value="Ank_2"/>
    <property type="match status" value="2"/>
</dbReference>
<keyword evidence="1" id="KW-0677">Repeat</keyword>
<reference evidence="7" key="1">
    <citation type="submission" date="2010-05" db="EMBL/GenBank/DDBJ databases">
        <title>The genome sequence of Magnaporthe poae strain ATCC 64411.</title>
        <authorList>
            <person name="Ma L.-J."/>
            <person name="Dead R."/>
            <person name="Young S."/>
            <person name="Zeng Q."/>
            <person name="Koehrsen M."/>
            <person name="Alvarado L."/>
            <person name="Berlin A."/>
            <person name="Chapman S.B."/>
            <person name="Chen Z."/>
            <person name="Freedman E."/>
            <person name="Gellesch M."/>
            <person name="Goldberg J."/>
            <person name="Griggs A."/>
            <person name="Gujja S."/>
            <person name="Heilman E.R."/>
            <person name="Heiman D."/>
            <person name="Hepburn T."/>
            <person name="Howarth C."/>
            <person name="Jen D."/>
            <person name="Larson L."/>
            <person name="Mehta T."/>
            <person name="Neiman D."/>
            <person name="Pearson M."/>
            <person name="Roberts A."/>
            <person name="Saif S."/>
            <person name="Shea T."/>
            <person name="Shenoy N."/>
            <person name="Sisk P."/>
            <person name="Stolte C."/>
            <person name="Sykes S."/>
            <person name="Walk T."/>
            <person name="White J."/>
            <person name="Yandava C."/>
            <person name="Haas B."/>
            <person name="Nusbaum C."/>
            <person name="Birren B."/>
        </authorList>
    </citation>
    <scope>NUCLEOTIDE SEQUENCE [LARGE SCALE GENOMIC DNA]</scope>
    <source>
        <strain evidence="7">ATCC 64411 / 73-15</strain>
    </source>
</reference>
<gene>
    <name evidence="5" type="ORF">MAPG_11313</name>
</gene>
<dbReference type="PROSITE" id="PS50088">
    <property type="entry name" value="ANK_REPEAT"/>
    <property type="match status" value="4"/>
</dbReference>
<dbReference type="AlphaFoldDB" id="A0A0C4EEY1"/>
<dbReference type="Proteomes" id="UP000011715">
    <property type="component" value="Unassembled WGS sequence"/>
</dbReference>
<dbReference type="PANTHER" id="PTHR24123">
    <property type="entry name" value="ANKYRIN REPEAT-CONTAINING"/>
    <property type="match status" value="1"/>
</dbReference>